<evidence type="ECO:0000313" key="1">
    <source>
        <dbReference type="EMBL" id="QTL98838.1"/>
    </source>
</evidence>
<proteinExistence type="predicted"/>
<name>A0A8A7KGJ0_9FIRM</name>
<dbReference type="InterPro" id="IPR043129">
    <property type="entry name" value="ATPase_NBD"/>
</dbReference>
<dbReference type="AlphaFoldDB" id="A0A8A7KGJ0"/>
<accession>A0A8A7KGJ0</accession>
<dbReference type="EMBL" id="CP046640">
    <property type="protein sequence ID" value="QTL98838.1"/>
    <property type="molecule type" value="Genomic_DNA"/>
</dbReference>
<evidence type="ECO:0000313" key="2">
    <source>
        <dbReference type="Proteomes" id="UP000665020"/>
    </source>
</evidence>
<dbReference type="Proteomes" id="UP000665020">
    <property type="component" value="Chromosome"/>
</dbReference>
<keyword evidence="2" id="KW-1185">Reference proteome</keyword>
<protein>
    <submittedName>
        <fullName evidence="1">Uncharacterized protein</fullName>
    </submittedName>
</protein>
<dbReference type="RefSeq" id="WP_230867237.1">
    <property type="nucleotide sequence ID" value="NZ_CP046640.1"/>
</dbReference>
<reference evidence="1" key="1">
    <citation type="submission" date="2019-12" db="EMBL/GenBank/DDBJ databases">
        <authorList>
            <person name="zhang j."/>
            <person name="sun C.M."/>
        </authorList>
    </citation>
    <scope>NUCLEOTIDE SEQUENCE</scope>
    <source>
        <strain evidence="1">NS-1</strain>
    </source>
</reference>
<dbReference type="Gene3D" id="3.30.420.40">
    <property type="match status" value="1"/>
</dbReference>
<gene>
    <name evidence="1" type="ORF">GM661_13140</name>
</gene>
<organism evidence="1 2">
    <name type="scientific">Iocasia fonsfrigidae</name>
    <dbReference type="NCBI Taxonomy" id="2682810"/>
    <lineage>
        <taxon>Bacteria</taxon>
        <taxon>Bacillati</taxon>
        <taxon>Bacillota</taxon>
        <taxon>Clostridia</taxon>
        <taxon>Halanaerobiales</taxon>
        <taxon>Halanaerobiaceae</taxon>
        <taxon>Iocasia</taxon>
    </lineage>
</organism>
<dbReference type="KEGG" id="ifn:GM661_13140"/>
<sequence>MYSLGIDIGYSSLKVVLLDTSSEIKYFKYLVHKGRVKVTLKNAINDLLRNYNFHNIKYGAVTGRESKFLTKNEGKVHK</sequence>
<dbReference type="SUPFAM" id="SSF53067">
    <property type="entry name" value="Actin-like ATPase domain"/>
    <property type="match status" value="1"/>
</dbReference>